<organism evidence="13 14">
    <name type="scientific">Myripristis murdjan</name>
    <name type="common">pinecone soldierfish</name>
    <dbReference type="NCBI Taxonomy" id="586833"/>
    <lineage>
        <taxon>Eukaryota</taxon>
        <taxon>Metazoa</taxon>
        <taxon>Chordata</taxon>
        <taxon>Craniata</taxon>
        <taxon>Vertebrata</taxon>
        <taxon>Euteleostomi</taxon>
        <taxon>Actinopterygii</taxon>
        <taxon>Neopterygii</taxon>
        <taxon>Teleostei</taxon>
        <taxon>Neoteleostei</taxon>
        <taxon>Acanthomorphata</taxon>
        <taxon>Holocentriformes</taxon>
        <taxon>Holocentridae</taxon>
        <taxon>Myripristis</taxon>
    </lineage>
</organism>
<feature type="transmembrane region" description="Helical" evidence="11">
    <location>
        <begin position="154"/>
        <end position="171"/>
    </location>
</feature>
<dbReference type="PANTHER" id="PTHR13325">
    <property type="entry name" value="PROTEASE M50 MEMBRANE-BOUND TRANSCRIPTION FACTOR SITE 2 PROTEASE"/>
    <property type="match status" value="1"/>
</dbReference>
<dbReference type="GO" id="GO:1905897">
    <property type="term" value="P:regulation of response to endoplasmic reticulum stress"/>
    <property type="evidence" value="ECO:0007669"/>
    <property type="project" value="TreeGrafter"/>
</dbReference>
<reference evidence="13" key="1">
    <citation type="submission" date="2019-06" db="EMBL/GenBank/DDBJ databases">
        <authorList>
            <consortium name="Wellcome Sanger Institute Data Sharing"/>
        </authorList>
    </citation>
    <scope>NUCLEOTIDE SEQUENCE [LARGE SCALE GENOMIC DNA]</scope>
</reference>
<dbReference type="AlphaFoldDB" id="A0A668A4I8"/>
<comment type="function">
    <text evidence="10">Zinc metalloprotease that mediates intramembrane proteolysis of proteins such as ATF6, ATF6B, SREBF1/SREBP1 and SREBF2/SREBP2. Catalyzes the second step in the proteolytic activation of the sterol regulatory element-binding proteins (SREBPs) SREBF1/SREBP1 and SREBF2/SREBP2: cleaves SREBPs within the first transmembrane segment, thereby releasing the N-terminal segment with a portion of the transmembrane segment attached. Mature N-terminal SREBP fragments shuttle to the nucleus and activate gene transcription. Also mediates the second step in the proteolytic activation of the cyclic AMP-dependent transcription factor ATF-6 (ATF6 and ATF6B). Involved in intramembrane proteolysis during bone formation. In astrocytes and osteoblasts, upon DNA damage and ER stress, mediates the second step of the regulated intramembrane proteolytic activation of the transcription factor CREB3L1, leading to the inhibition of cell-cycle progression.</text>
</comment>
<feature type="transmembrane region" description="Helical" evidence="11">
    <location>
        <begin position="222"/>
        <end position="244"/>
    </location>
</feature>
<dbReference type="InterPro" id="IPR001193">
    <property type="entry name" value="MBTPS2"/>
</dbReference>
<dbReference type="GO" id="GO:0004222">
    <property type="term" value="F:metalloendopeptidase activity"/>
    <property type="evidence" value="ECO:0007669"/>
    <property type="project" value="InterPro"/>
</dbReference>
<keyword evidence="8 11" id="KW-0472">Membrane</keyword>
<dbReference type="InterPro" id="IPR008915">
    <property type="entry name" value="Peptidase_M50"/>
</dbReference>
<dbReference type="GeneTree" id="ENSGT00510000048066"/>
<comment type="similarity">
    <text evidence="3">Belongs to the peptidase M50A family.</text>
</comment>
<sequence>MIPVPLVVCVLGGWCAVYLTDTLLKSSVTHRNSYESWLASRGLMLSPFHVRWQTTMFNRLFAYCARINPHALFLWFSSGLVFGVIAMLGSVLLLIRTLQQTLAQMTTDNPRIAVGVCVLVESVSQCECLRQSFLFLVSLMRLQVPGVNLPTSQLAYFFIALLLSGVIHELGHAVAALREQVRVNGFGMFVFVVYPGAFVDLFTTHLNLISPTQQLRIFCAGVWHNFVLCVAALAFLFLLPLFLFPMYSTGAGALVIEVVQGSSADGPRGLSVGDIVTGLEDCPVRGVEDWAHCLSHLSHTPQTGYCSPSPPFILLLFLLRLFVAFKRLDGTMDCCSNNSLTDLCFSYIKPQNRNIKEREYACMPVRKMVTGTRVCRSDEDCITHSHAASVCVTPSLENQTRFIRVTHPPNTHMLFVGYPPHLQYAVSLTNFVPRFGFLHQDLPVFLETFCKYVVSLSGALAVVNSVPCFALDGQWMLNALLEATLVNVVTDRQRRELIGFFLLLAGSALLAANVALGLWMVTAR</sequence>
<accession>A0A668A4I8</accession>
<evidence type="ECO:0000256" key="11">
    <source>
        <dbReference type="SAM" id="Phobius"/>
    </source>
</evidence>
<reference evidence="13" key="3">
    <citation type="submission" date="2025-09" db="UniProtKB">
        <authorList>
            <consortium name="Ensembl"/>
        </authorList>
    </citation>
    <scope>IDENTIFICATION</scope>
</reference>
<dbReference type="SUPFAM" id="SSF50156">
    <property type="entry name" value="PDZ domain-like"/>
    <property type="match status" value="1"/>
</dbReference>
<dbReference type="GO" id="GO:0016020">
    <property type="term" value="C:membrane"/>
    <property type="evidence" value="ECO:0007669"/>
    <property type="project" value="InterPro"/>
</dbReference>
<evidence type="ECO:0000256" key="5">
    <source>
        <dbReference type="ARBA" id="ARBA00014400"/>
    </source>
</evidence>
<keyword evidence="14" id="KW-1185">Reference proteome</keyword>
<feature type="transmembrane region" description="Helical" evidence="11">
    <location>
        <begin position="183"/>
        <end position="202"/>
    </location>
</feature>
<dbReference type="PRINTS" id="PR01000">
    <property type="entry name" value="SREBPS2PTASE"/>
</dbReference>
<keyword evidence="7 11" id="KW-1133">Transmembrane helix</keyword>
<comment type="subcellular location">
    <subcellularLocation>
        <location evidence="2">Endomembrane system</location>
        <topology evidence="2">Multi-pass membrane protein</topology>
    </subcellularLocation>
</comment>
<dbReference type="Ensembl" id="ENSMMDT00005049141.1">
    <property type="protein sequence ID" value="ENSMMDP00005048192.1"/>
    <property type="gene ID" value="ENSMMDG00005021920.1"/>
</dbReference>
<dbReference type="GO" id="GO:0005737">
    <property type="term" value="C:cytoplasm"/>
    <property type="evidence" value="ECO:0007669"/>
    <property type="project" value="TreeGrafter"/>
</dbReference>
<evidence type="ECO:0000313" key="13">
    <source>
        <dbReference type="Ensembl" id="ENSMMDP00005048192.1"/>
    </source>
</evidence>
<keyword evidence="6 11" id="KW-0812">Transmembrane</keyword>
<feature type="transmembrane region" description="Helical" evidence="11">
    <location>
        <begin position="72"/>
        <end position="95"/>
    </location>
</feature>
<feature type="transmembrane region" description="Helical" evidence="11">
    <location>
        <begin position="497"/>
        <end position="521"/>
    </location>
</feature>
<dbReference type="InParanoid" id="A0A668A4I8"/>
<evidence type="ECO:0000256" key="1">
    <source>
        <dbReference type="ARBA" id="ARBA00001350"/>
    </source>
</evidence>
<evidence type="ECO:0000256" key="8">
    <source>
        <dbReference type="ARBA" id="ARBA00023136"/>
    </source>
</evidence>
<dbReference type="CDD" id="cd06162">
    <property type="entry name" value="S2P-M50_PDZ_SREBP"/>
    <property type="match status" value="1"/>
</dbReference>
<dbReference type="Proteomes" id="UP000472263">
    <property type="component" value="Chromosome 20"/>
</dbReference>
<dbReference type="GO" id="GO:0012505">
    <property type="term" value="C:endomembrane system"/>
    <property type="evidence" value="ECO:0007669"/>
    <property type="project" value="UniProtKB-SubCell"/>
</dbReference>
<protein>
    <recommendedName>
        <fullName evidence="5">Membrane-bound transcription factor site-2 protease</fullName>
        <ecNumber evidence="4">3.4.24.85</ecNumber>
    </recommendedName>
    <alternativeName>
        <fullName evidence="9">Endopeptidase S2P</fullName>
    </alternativeName>
</protein>
<dbReference type="EC" id="3.4.24.85" evidence="4"/>
<evidence type="ECO:0000256" key="10">
    <source>
        <dbReference type="ARBA" id="ARBA00045828"/>
    </source>
</evidence>
<evidence type="ECO:0000256" key="6">
    <source>
        <dbReference type="ARBA" id="ARBA00022692"/>
    </source>
</evidence>
<evidence type="ECO:0000256" key="4">
    <source>
        <dbReference type="ARBA" id="ARBA00012347"/>
    </source>
</evidence>
<name>A0A668A4I8_9TELE</name>
<reference evidence="13" key="2">
    <citation type="submission" date="2025-08" db="UniProtKB">
        <authorList>
            <consortium name="Ensembl"/>
        </authorList>
    </citation>
    <scope>IDENTIFICATION</scope>
</reference>
<dbReference type="Pfam" id="PF02163">
    <property type="entry name" value="Peptidase_M50"/>
    <property type="match status" value="1"/>
</dbReference>
<dbReference type="PANTHER" id="PTHR13325:SF3">
    <property type="entry name" value="MEMBRANE-BOUND TRANSCRIPTION FACTOR SITE-2 PROTEASE"/>
    <property type="match status" value="1"/>
</dbReference>
<evidence type="ECO:0000256" key="3">
    <source>
        <dbReference type="ARBA" id="ARBA00009989"/>
    </source>
</evidence>
<gene>
    <name evidence="13" type="primary">MBTPS2</name>
    <name evidence="13" type="synonym">mbtps2</name>
</gene>
<evidence type="ECO:0000256" key="2">
    <source>
        <dbReference type="ARBA" id="ARBA00004127"/>
    </source>
</evidence>
<evidence type="ECO:0000256" key="9">
    <source>
        <dbReference type="ARBA" id="ARBA00032658"/>
    </source>
</evidence>
<feature type="domain" description="Peptidase M50" evidence="12">
    <location>
        <begin position="156"/>
        <end position="504"/>
    </location>
</feature>
<proteinExistence type="inferred from homology"/>
<evidence type="ECO:0000256" key="7">
    <source>
        <dbReference type="ARBA" id="ARBA00022989"/>
    </source>
</evidence>
<dbReference type="GO" id="GO:0031293">
    <property type="term" value="P:membrane protein intracellular domain proteolysis"/>
    <property type="evidence" value="ECO:0007669"/>
    <property type="project" value="TreeGrafter"/>
</dbReference>
<dbReference type="InterPro" id="IPR036034">
    <property type="entry name" value="PDZ_sf"/>
</dbReference>
<comment type="catalytic activity">
    <reaction evidence="1">
        <text>Cleaves several transcription factors that are type-2 transmembrane proteins within membrane-spanning domains. Known substrates include sterol regulatory element-binding protein (SREBP) -1, SREBP-2 and forms of the transcriptional activator ATF6. SREBP-2 is cleaved at the site 477-DRSRILL-|-CVLTFLCLSFNPLTSLLQWGGA-505. The residues Asn-Pro, 11 residues distal to the site of cleavage in the membrane-spanning domain, are important for cleavage by S2P endopeptidase. Replacement of either of these residues does not prevent cleavage, but there is no cleavage if both of these residues are replaced.</text>
        <dbReference type="EC" id="3.4.24.85"/>
    </reaction>
</comment>
<evidence type="ECO:0000313" key="14">
    <source>
        <dbReference type="Proteomes" id="UP000472263"/>
    </source>
</evidence>
<evidence type="ECO:0000259" key="12">
    <source>
        <dbReference type="Pfam" id="PF02163"/>
    </source>
</evidence>